<gene>
    <name evidence="1" type="ORF">K432DRAFT_379044</name>
</gene>
<accession>A0A8E2EH45</accession>
<sequence length="115" mass="12239">MAILHPSSPSLPHPHSFPPPHAYLHVSLPLRPPLSCSSRSIAIPFLPVPSSFSPISSNPSLFASSPRLASFYDPYHDMYRVSPIPASASASASSASATLDLIPPPIGRSHNRPHS</sequence>
<reference evidence="1 2" key="1">
    <citation type="journal article" date="2016" name="Nat. Commun.">
        <title>Ectomycorrhizal ecology is imprinted in the genome of the dominant symbiotic fungus Cenococcum geophilum.</title>
        <authorList>
            <consortium name="DOE Joint Genome Institute"/>
            <person name="Peter M."/>
            <person name="Kohler A."/>
            <person name="Ohm R.A."/>
            <person name="Kuo A."/>
            <person name="Krutzmann J."/>
            <person name="Morin E."/>
            <person name="Arend M."/>
            <person name="Barry K.W."/>
            <person name="Binder M."/>
            <person name="Choi C."/>
            <person name="Clum A."/>
            <person name="Copeland A."/>
            <person name="Grisel N."/>
            <person name="Haridas S."/>
            <person name="Kipfer T."/>
            <person name="LaButti K."/>
            <person name="Lindquist E."/>
            <person name="Lipzen A."/>
            <person name="Maire R."/>
            <person name="Meier B."/>
            <person name="Mihaltcheva S."/>
            <person name="Molinier V."/>
            <person name="Murat C."/>
            <person name="Poggeler S."/>
            <person name="Quandt C.A."/>
            <person name="Sperisen C."/>
            <person name="Tritt A."/>
            <person name="Tisserant E."/>
            <person name="Crous P.W."/>
            <person name="Henrissat B."/>
            <person name="Nehls U."/>
            <person name="Egli S."/>
            <person name="Spatafora J.W."/>
            <person name="Grigoriev I.V."/>
            <person name="Martin F.M."/>
        </authorList>
    </citation>
    <scope>NUCLEOTIDE SEQUENCE [LARGE SCALE GENOMIC DNA]</scope>
    <source>
        <strain evidence="1 2">CBS 459.81</strain>
    </source>
</reference>
<organism evidence="1 2">
    <name type="scientific">Lepidopterella palustris CBS 459.81</name>
    <dbReference type="NCBI Taxonomy" id="1314670"/>
    <lineage>
        <taxon>Eukaryota</taxon>
        <taxon>Fungi</taxon>
        <taxon>Dikarya</taxon>
        <taxon>Ascomycota</taxon>
        <taxon>Pezizomycotina</taxon>
        <taxon>Dothideomycetes</taxon>
        <taxon>Pleosporomycetidae</taxon>
        <taxon>Mytilinidiales</taxon>
        <taxon>Argynnaceae</taxon>
        <taxon>Lepidopterella</taxon>
    </lineage>
</organism>
<dbReference type="EMBL" id="KV744849">
    <property type="protein sequence ID" value="OCK83905.1"/>
    <property type="molecule type" value="Genomic_DNA"/>
</dbReference>
<evidence type="ECO:0000313" key="1">
    <source>
        <dbReference type="EMBL" id="OCK83905.1"/>
    </source>
</evidence>
<dbReference type="AlphaFoldDB" id="A0A8E2EH45"/>
<protein>
    <submittedName>
        <fullName evidence="1">Uncharacterized protein</fullName>
    </submittedName>
</protein>
<proteinExistence type="predicted"/>
<evidence type="ECO:0000313" key="2">
    <source>
        <dbReference type="Proteomes" id="UP000250266"/>
    </source>
</evidence>
<name>A0A8E2EH45_9PEZI</name>
<dbReference type="Proteomes" id="UP000250266">
    <property type="component" value="Unassembled WGS sequence"/>
</dbReference>
<keyword evidence="2" id="KW-1185">Reference proteome</keyword>